<comment type="subcellular location">
    <subcellularLocation>
        <location evidence="1">Cell membrane</location>
        <topology evidence="1">Multi-pass membrane protein</topology>
    </subcellularLocation>
</comment>
<keyword evidence="5 6" id="KW-0472">Membrane</keyword>
<dbReference type="GeneID" id="10461918"/>
<evidence type="ECO:0000256" key="1">
    <source>
        <dbReference type="ARBA" id="ARBA00004651"/>
    </source>
</evidence>
<protein>
    <submittedName>
        <fullName evidence="9">ABC transporter permease</fullName>
    </submittedName>
</protein>
<dbReference type="Pfam" id="PF12704">
    <property type="entry name" value="MacB_PCD"/>
    <property type="match status" value="1"/>
</dbReference>
<name>A0A7K4AJC2_METSH</name>
<keyword evidence="4 6" id="KW-1133">Transmembrane helix</keyword>
<proteinExistence type="predicted"/>
<keyword evidence="3 6" id="KW-0812">Transmembrane</keyword>
<organism evidence="9 10">
    <name type="scientific">Methanothrix soehngenii</name>
    <name type="common">Methanosaeta concilii</name>
    <dbReference type="NCBI Taxonomy" id="2223"/>
    <lineage>
        <taxon>Archaea</taxon>
        <taxon>Methanobacteriati</taxon>
        <taxon>Methanobacteriota</taxon>
        <taxon>Stenosarchaea group</taxon>
        <taxon>Methanomicrobia</taxon>
        <taxon>Methanotrichales</taxon>
        <taxon>Methanotrichaceae</taxon>
        <taxon>Methanothrix</taxon>
    </lineage>
</organism>
<dbReference type="GO" id="GO:0098797">
    <property type="term" value="C:plasma membrane protein complex"/>
    <property type="evidence" value="ECO:0007669"/>
    <property type="project" value="TreeGrafter"/>
</dbReference>
<evidence type="ECO:0000259" key="8">
    <source>
        <dbReference type="Pfam" id="PF12704"/>
    </source>
</evidence>
<evidence type="ECO:0000256" key="5">
    <source>
        <dbReference type="ARBA" id="ARBA00023136"/>
    </source>
</evidence>
<dbReference type="OMA" id="VTGIFHV"/>
<dbReference type="EMBL" id="JAAYUN010000139">
    <property type="protein sequence ID" value="NLJ23052.1"/>
    <property type="molecule type" value="Genomic_DNA"/>
</dbReference>
<dbReference type="InterPro" id="IPR025857">
    <property type="entry name" value="MacB_PCD"/>
</dbReference>
<accession>A0A7K4AJC2</accession>
<dbReference type="GO" id="GO:0044874">
    <property type="term" value="P:lipoprotein localization to outer membrane"/>
    <property type="evidence" value="ECO:0007669"/>
    <property type="project" value="TreeGrafter"/>
</dbReference>
<feature type="domain" description="ABC3 transporter permease C-terminal" evidence="7">
    <location>
        <begin position="260"/>
        <end position="382"/>
    </location>
</feature>
<dbReference type="InterPro" id="IPR003838">
    <property type="entry name" value="ABC3_permease_C"/>
</dbReference>
<evidence type="ECO:0000256" key="3">
    <source>
        <dbReference type="ARBA" id="ARBA00022692"/>
    </source>
</evidence>
<dbReference type="AlphaFoldDB" id="A0A7K4AJC2"/>
<dbReference type="Proteomes" id="UP000544742">
    <property type="component" value="Unassembled WGS sequence"/>
</dbReference>
<evidence type="ECO:0000313" key="9">
    <source>
        <dbReference type="EMBL" id="NLJ23052.1"/>
    </source>
</evidence>
<feature type="transmembrane region" description="Helical" evidence="6">
    <location>
        <begin position="304"/>
        <end position="329"/>
    </location>
</feature>
<dbReference type="Pfam" id="PF02687">
    <property type="entry name" value="FtsX"/>
    <property type="match status" value="1"/>
</dbReference>
<evidence type="ECO:0000256" key="4">
    <source>
        <dbReference type="ARBA" id="ARBA00022989"/>
    </source>
</evidence>
<reference evidence="9 10" key="1">
    <citation type="journal article" date="2020" name="Biotechnol. Biofuels">
        <title>New insights from the biogas microbiome by comprehensive genome-resolved metagenomics of nearly 1600 species originating from multiple anaerobic digesters.</title>
        <authorList>
            <person name="Campanaro S."/>
            <person name="Treu L."/>
            <person name="Rodriguez-R L.M."/>
            <person name="Kovalovszki A."/>
            <person name="Ziels R.M."/>
            <person name="Maus I."/>
            <person name="Zhu X."/>
            <person name="Kougias P.G."/>
            <person name="Basile A."/>
            <person name="Luo G."/>
            <person name="Schluter A."/>
            <person name="Konstantinidis K.T."/>
            <person name="Angelidaki I."/>
        </authorList>
    </citation>
    <scope>NUCLEOTIDE SEQUENCE [LARGE SCALE GENOMIC DNA]</scope>
    <source>
        <strain evidence="9">AS27yjCOA_157</strain>
    </source>
</reference>
<sequence>MLAFSSFEIFVAMRHITYRKRQAALAITAVGMAVAVSLLIIAVQNGFSDYMLDIVFKSLPHIIIKPIDGENYLNLYQNVIDGVWGLEGVVGVSPVLAATATFTHEDKVANAAMLGVLPFEADKISKISESMVQGDLNSIIGGKKILLGRSLAEKLDMKLGDTVHADFPDARDLNLTVSGIFDTGYASVDEKTSYVSLETAQVFLNEGNVVTQIDIKLNDIDQAQAVAGQISSDRYEVQVWQESNPEIVESLAYEKASNMITLLLIMVIATFGIASIMNMLVLEKTREIGMLMAAGADSSHIRKIFLLESGLLGLMGALLGCAMSLVLAIRLRSLQIEMPTGGMVDLPVILSYQDMVTLSLIALILSLAAGIYPAHIASKLDPVESLRG</sequence>
<keyword evidence="2" id="KW-1003">Cell membrane</keyword>
<dbReference type="RefSeq" id="WP_013719994.1">
    <property type="nucleotide sequence ID" value="NZ_DAITGN010000006.1"/>
</dbReference>
<feature type="transmembrane region" description="Helical" evidence="6">
    <location>
        <begin position="259"/>
        <end position="283"/>
    </location>
</feature>
<evidence type="ECO:0000313" key="10">
    <source>
        <dbReference type="Proteomes" id="UP000544742"/>
    </source>
</evidence>
<dbReference type="PANTHER" id="PTHR30489">
    <property type="entry name" value="LIPOPROTEIN-RELEASING SYSTEM TRANSMEMBRANE PROTEIN LOLE"/>
    <property type="match status" value="1"/>
</dbReference>
<dbReference type="InterPro" id="IPR051447">
    <property type="entry name" value="Lipoprotein-release_system"/>
</dbReference>
<feature type="transmembrane region" description="Helical" evidence="6">
    <location>
        <begin position="23"/>
        <end position="43"/>
    </location>
</feature>
<evidence type="ECO:0000256" key="6">
    <source>
        <dbReference type="SAM" id="Phobius"/>
    </source>
</evidence>
<comment type="caution">
    <text evidence="9">The sequence shown here is derived from an EMBL/GenBank/DDBJ whole genome shotgun (WGS) entry which is preliminary data.</text>
</comment>
<feature type="transmembrane region" description="Helical" evidence="6">
    <location>
        <begin position="349"/>
        <end position="372"/>
    </location>
</feature>
<evidence type="ECO:0000256" key="2">
    <source>
        <dbReference type="ARBA" id="ARBA00022475"/>
    </source>
</evidence>
<dbReference type="PANTHER" id="PTHR30489:SF0">
    <property type="entry name" value="LIPOPROTEIN-RELEASING SYSTEM TRANSMEMBRANE PROTEIN LOLE"/>
    <property type="match status" value="1"/>
</dbReference>
<evidence type="ECO:0000259" key="7">
    <source>
        <dbReference type="Pfam" id="PF02687"/>
    </source>
</evidence>
<feature type="domain" description="MacB-like periplasmic core" evidence="8">
    <location>
        <begin position="24"/>
        <end position="231"/>
    </location>
</feature>
<gene>
    <name evidence="9" type="ORF">GX426_08085</name>
</gene>